<feature type="transmembrane region" description="Helical" evidence="1">
    <location>
        <begin position="222"/>
        <end position="239"/>
    </location>
</feature>
<keyword evidence="1" id="KW-0472">Membrane</keyword>
<name>A0A8H6MQY9_9PEZI</name>
<dbReference type="OrthoDB" id="2150604at2759"/>
<dbReference type="PANTHER" id="PTHR28037">
    <property type="entry name" value="ALCOHOL O-ACETYLTRANSFERASE 1-RELATED"/>
    <property type="match status" value="1"/>
</dbReference>
<proteinExistence type="predicted"/>
<keyword evidence="1" id="KW-0812">Transmembrane</keyword>
<organism evidence="2 3">
    <name type="scientific">Colletotrichum musicola</name>
    <dbReference type="NCBI Taxonomy" id="2175873"/>
    <lineage>
        <taxon>Eukaryota</taxon>
        <taxon>Fungi</taxon>
        <taxon>Dikarya</taxon>
        <taxon>Ascomycota</taxon>
        <taxon>Pezizomycotina</taxon>
        <taxon>Sordariomycetes</taxon>
        <taxon>Hypocreomycetidae</taxon>
        <taxon>Glomerellales</taxon>
        <taxon>Glomerellaceae</taxon>
        <taxon>Colletotrichum</taxon>
        <taxon>Colletotrichum orchidearum species complex</taxon>
    </lineage>
</organism>
<dbReference type="Proteomes" id="UP000639643">
    <property type="component" value="Unassembled WGS sequence"/>
</dbReference>
<evidence type="ECO:0000313" key="3">
    <source>
        <dbReference type="Proteomes" id="UP000639643"/>
    </source>
</evidence>
<evidence type="ECO:0000256" key="1">
    <source>
        <dbReference type="SAM" id="Phobius"/>
    </source>
</evidence>
<protein>
    <recommendedName>
        <fullName evidence="4">Alcohol acetyltransferase</fullName>
    </recommendedName>
</protein>
<reference evidence="2" key="1">
    <citation type="journal article" date="2020" name="Phytopathology">
        <title>Genome Sequence Resources of Colletotrichum truncatum, C. plurivorum, C. musicola, and C. sojae: Four Species Pathogenic to Soybean (Glycine max).</title>
        <authorList>
            <person name="Rogerio F."/>
            <person name="Boufleur T.R."/>
            <person name="Ciampi-Guillardi M."/>
            <person name="Sukno S.A."/>
            <person name="Thon M.R."/>
            <person name="Massola Junior N.S."/>
            <person name="Baroncelli R."/>
        </authorList>
    </citation>
    <scope>NUCLEOTIDE SEQUENCE</scope>
    <source>
        <strain evidence="2">LFN0074</strain>
    </source>
</reference>
<dbReference type="InterPro" id="IPR052058">
    <property type="entry name" value="Alcohol_O-acetyltransferase"/>
</dbReference>
<dbReference type="Pfam" id="PF07247">
    <property type="entry name" value="AATase"/>
    <property type="match status" value="1"/>
</dbReference>
<dbReference type="AlphaFoldDB" id="A0A8H6MQY9"/>
<sequence>MATQTVHVEAKEDDSPSNGYTIVRKTTQVERMFYIYHRLGIQSNVVVAARYASAQPGRQDLYLSDEAVFSALNAVITKYPEIGLVGVVEQSNANTHLLSMASLHTIDLDTCVEFIDNEVPELDEKFFEKLHGQWFWAEDEIKPGQPWWKVMVLGRRDVVFVFHHSVCDGSFGMTFHREFLAALNESAGSGARMHASRKIQLNPDRVRLSANLEEAIRRKPPMFGILFGLVMFLFYRFFYAKALFFTDYPKPKPLLKDPLAIAMSSERTKTKVTNYRIPGEKMDAILAACRTHGTTFTPFMMVMITGTLAADFYPRAKVGFTRYAVDMRAVGNFEALAGDQGKDLNLAASVPEPEWLKKYRRAFPASASGEKTDVKVNSKAAWKLVRDYGRRMKNTRAGCEDSAVYKAWLSGNAMGPSLEEFAGKSLPSLKVFMQNTFSFSNLGALKSLPQVPSAAEPTVKIADLQFSTGSPHGAAGYHGMVFNAAGIAGGDTVINACTEAGMAPEGMSRAVLDGAMARIDAIVQKS</sequence>
<evidence type="ECO:0000313" key="2">
    <source>
        <dbReference type="EMBL" id="KAF6804991.1"/>
    </source>
</evidence>
<keyword evidence="3" id="KW-1185">Reference proteome</keyword>
<dbReference type="InterPro" id="IPR010828">
    <property type="entry name" value="Atf2/Sli1-like"/>
</dbReference>
<comment type="caution">
    <text evidence="2">The sequence shown here is derived from an EMBL/GenBank/DDBJ whole genome shotgun (WGS) entry which is preliminary data.</text>
</comment>
<keyword evidence="1" id="KW-1133">Transmembrane helix</keyword>
<accession>A0A8H6MQY9</accession>
<dbReference type="EMBL" id="WIGM01001102">
    <property type="protein sequence ID" value="KAF6804991.1"/>
    <property type="molecule type" value="Genomic_DNA"/>
</dbReference>
<evidence type="ECO:0008006" key="4">
    <source>
        <dbReference type="Google" id="ProtNLM"/>
    </source>
</evidence>
<dbReference type="PANTHER" id="PTHR28037:SF1">
    <property type="entry name" value="ALCOHOL O-ACETYLTRANSFERASE 1-RELATED"/>
    <property type="match status" value="1"/>
</dbReference>
<gene>
    <name evidence="2" type="ORF">CMUS01_14726</name>
</gene>